<evidence type="ECO:0008006" key="6">
    <source>
        <dbReference type="Google" id="ProtNLM"/>
    </source>
</evidence>
<comment type="caution">
    <text evidence="4">The sequence shown here is derived from an EMBL/GenBank/DDBJ whole genome shotgun (WGS) entry which is preliminary data.</text>
</comment>
<proteinExistence type="predicted"/>
<keyword evidence="1 3" id="KW-0732">Signal</keyword>
<feature type="chain" id="PRO_5047008865" description="Alpha-L-rhamnosidase-like protein" evidence="3">
    <location>
        <begin position="23"/>
        <end position="1101"/>
    </location>
</feature>
<dbReference type="Gene3D" id="2.60.120.260">
    <property type="entry name" value="Galactose-binding domain-like"/>
    <property type="match status" value="1"/>
</dbReference>
<protein>
    <recommendedName>
        <fullName evidence="6">Alpha-L-rhamnosidase-like protein</fullName>
    </recommendedName>
</protein>
<evidence type="ECO:0000256" key="3">
    <source>
        <dbReference type="SAM" id="SignalP"/>
    </source>
</evidence>
<dbReference type="InterPro" id="IPR008979">
    <property type="entry name" value="Galactose-bd-like_sf"/>
</dbReference>
<evidence type="ECO:0000313" key="4">
    <source>
        <dbReference type="EMBL" id="GAA4319446.1"/>
    </source>
</evidence>
<dbReference type="Proteomes" id="UP001500582">
    <property type="component" value="Unassembled WGS sequence"/>
</dbReference>
<keyword evidence="2" id="KW-0378">Hydrolase</keyword>
<evidence type="ECO:0000313" key="5">
    <source>
        <dbReference type="Proteomes" id="UP001500582"/>
    </source>
</evidence>
<keyword evidence="5" id="KW-1185">Reference proteome</keyword>
<evidence type="ECO:0000256" key="1">
    <source>
        <dbReference type="ARBA" id="ARBA00022729"/>
    </source>
</evidence>
<accession>A0ABP8G889</accession>
<name>A0ABP8G889_9SPHI</name>
<dbReference type="SUPFAM" id="SSF49785">
    <property type="entry name" value="Galactose-binding domain-like"/>
    <property type="match status" value="1"/>
</dbReference>
<dbReference type="EMBL" id="BAABFT010000004">
    <property type="protein sequence ID" value="GAA4319446.1"/>
    <property type="molecule type" value="Genomic_DNA"/>
</dbReference>
<dbReference type="PANTHER" id="PTHR43817">
    <property type="entry name" value="GLYCOSYL HYDROLASE"/>
    <property type="match status" value="1"/>
</dbReference>
<feature type="signal peptide" evidence="3">
    <location>
        <begin position="1"/>
        <end position="22"/>
    </location>
</feature>
<organism evidence="4 5">
    <name type="scientific">Mucilaginibacter gynuensis</name>
    <dbReference type="NCBI Taxonomy" id="1302236"/>
    <lineage>
        <taxon>Bacteria</taxon>
        <taxon>Pseudomonadati</taxon>
        <taxon>Bacteroidota</taxon>
        <taxon>Sphingobacteriia</taxon>
        <taxon>Sphingobacteriales</taxon>
        <taxon>Sphingobacteriaceae</taxon>
        <taxon>Mucilaginibacter</taxon>
    </lineage>
</organism>
<dbReference type="RefSeq" id="WP_345210720.1">
    <property type="nucleotide sequence ID" value="NZ_BAABFT010000004.1"/>
</dbReference>
<evidence type="ECO:0000256" key="2">
    <source>
        <dbReference type="ARBA" id="ARBA00022801"/>
    </source>
</evidence>
<sequence length="1101" mass="121670">MTRIRRSSVLYLLLLLSAASQAQTALKTGFNNPPSAAKARTWWHWIDGNISKKGITADLEAMKRVGIQEAQIFNVGQGYPDGPYTYLSPEWLDMIKFAGDEAKRLGMELAFHNGPGWSSSGGPWVKPEQSMQTVVYSQSRIKGGSHFHFKLTQPTARFNYYKDIALIAFPTPKGNVLIDKLGLKTLSGDQFLTHLYPDDKVIDPASVIDKTKVLDLSAKMATDGTLDWDAPAGDWTVLRFGHTSTGAQNRPAPKGGLGLEVDKMSSAAMDAYWTDGIKPIIDKLGPLVGTTVNNCLIDSYEVGCGNWTPGFAAEFRKRNAYDLIPYLPTLAGFYVQSGEVSERFLYDYRKTISDLMAKNYWGHFADLCHKVGMKFSTEPYGGPFEALKVGAKSDIVMGEFWIGRNEYIESPKLAASIAHVSGLNIVGTESFTSLGGWVNHPATLKPSGDRVWTEGVNRFIFHTYTHQPWELTPGMTFHQYGLDMNRHNTWWEQSKAYMDYLARSQYLLQTGKSFADVLVFTGETSPNDAMLRPDIKALGYDYDQIGPDQLAKLKARNGKIYDAYGHIYSMLVLPESKWATPELLRKLKELALGGATIIGAKPLRSPGLVGYPNNDAQVKQLSGQLWPAKISADLSVGKALSRLRLAPDFSAGRAGADIKYIHRRTATEDIYFVSNPKTEQRAVTLSFRVSGRQPSLWDSSTGKVEDVLVWNKGDNGTIDVPVSLDPNGSVFVIFSKGSALPQISRVKSDLQYPKAQPLADLKIVKAEYGTFLPDGMGDVTDVINKAVKPEGVYIAAVNNLLPADPAPGSVKELRMDYELDGRRQTLSLVEGQQHDLKFEGKPFKLIRALYGKFTKEFKGVPPKYPVYDVADKVNELINSGQLIFKVTDVLFDAAPTPGIDRELRLSYTTEEDPRDVAIPQGNIAHLEQDIPQPKMLSENKIPLLITPYAGTVTYKSATGISKNVNVKNIPEPVVLTGPWEIGFDKKMGAPASVMFPGLMSWTKSDIDGIKYYSGTAVYKKHVNLTDAMIGKDKMLELDLGSVRVMAEVTLNGHNLGVFWKAPFRVDITDAAKAGDNELEIRVTNLWINRLIGDAQLPDDIS</sequence>
<reference evidence="5" key="1">
    <citation type="journal article" date="2019" name="Int. J. Syst. Evol. Microbiol.">
        <title>The Global Catalogue of Microorganisms (GCM) 10K type strain sequencing project: providing services to taxonomists for standard genome sequencing and annotation.</title>
        <authorList>
            <consortium name="The Broad Institute Genomics Platform"/>
            <consortium name="The Broad Institute Genome Sequencing Center for Infectious Disease"/>
            <person name="Wu L."/>
            <person name="Ma J."/>
        </authorList>
    </citation>
    <scope>NUCLEOTIDE SEQUENCE [LARGE SCALE GENOMIC DNA]</scope>
    <source>
        <strain evidence="5">JCM 17705</strain>
    </source>
</reference>
<gene>
    <name evidence="4" type="ORF">GCM10023149_18120</name>
</gene>
<dbReference type="Pfam" id="PF17132">
    <property type="entry name" value="Glyco_hydro_106"/>
    <property type="match status" value="1"/>
</dbReference>
<dbReference type="PANTHER" id="PTHR43817:SF1">
    <property type="entry name" value="HYDROLASE, FAMILY 43, PUTATIVE (AFU_ORTHOLOGUE AFUA_3G01660)-RELATED"/>
    <property type="match status" value="1"/>
</dbReference>
<dbReference type="NCBIfam" id="NF045579">
    <property type="entry name" value="rhamnoside_JR"/>
    <property type="match status" value="1"/>
</dbReference>